<comment type="caution">
    <text evidence="2">The sequence shown here is derived from an EMBL/GenBank/DDBJ whole genome shotgun (WGS) entry which is preliminary data.</text>
</comment>
<gene>
    <name evidence="2" type="ORF">AAG570_009914</name>
</gene>
<protein>
    <recommendedName>
        <fullName evidence="1">Ciliogenesis-associated TTC17-interacting protein N-terminal domain-containing protein</fullName>
    </recommendedName>
</protein>
<proteinExistence type="predicted"/>
<dbReference type="PANTHER" id="PTHR15505:SF4">
    <property type="entry name" value="RIIA DOMAIN-CONTAINING PROTEIN 1"/>
    <property type="match status" value="1"/>
</dbReference>
<evidence type="ECO:0000313" key="2">
    <source>
        <dbReference type="EMBL" id="KAL1138223.1"/>
    </source>
</evidence>
<evidence type="ECO:0000313" key="3">
    <source>
        <dbReference type="Proteomes" id="UP001558652"/>
    </source>
</evidence>
<evidence type="ECO:0000259" key="1">
    <source>
        <dbReference type="Pfam" id="PF21772"/>
    </source>
</evidence>
<dbReference type="InterPro" id="IPR048777">
    <property type="entry name" value="CATIP_N"/>
</dbReference>
<dbReference type="PANTHER" id="PTHR15505">
    <property type="entry name" value="RIIA DOMAIN-CONTAINING PROTEIN 1"/>
    <property type="match status" value="1"/>
</dbReference>
<dbReference type="Proteomes" id="UP001558652">
    <property type="component" value="Unassembled WGS sequence"/>
</dbReference>
<feature type="domain" description="Ciliogenesis-associated TTC17-interacting protein N-terminal" evidence="1">
    <location>
        <begin position="34"/>
        <end position="242"/>
    </location>
</feature>
<accession>A0ABD0Z7K3</accession>
<keyword evidence="3" id="KW-1185">Reference proteome</keyword>
<reference evidence="2 3" key="1">
    <citation type="submission" date="2024-07" db="EMBL/GenBank/DDBJ databases">
        <title>Chromosome-level genome assembly of the water stick insect Ranatra chinensis (Heteroptera: Nepidae).</title>
        <authorList>
            <person name="Liu X."/>
        </authorList>
    </citation>
    <scope>NUCLEOTIDE SEQUENCE [LARGE SCALE GENOMIC DNA]</scope>
    <source>
        <strain evidence="2">Cailab_2021Rc</strain>
        <tissue evidence="2">Muscle</tissue>
    </source>
</reference>
<dbReference type="AlphaFoldDB" id="A0ABD0Z7K3"/>
<sequence>MEDISLDLLRGCCHQKSPAPRARNLLPALEQFTLTEEDMCKLGFDEHLLILDRVKCTVGELRINVETSRDAVYVAASSNHAQGGALYAMATTSLIGYDFNTVLERRSQSKTKDSKQHHQSLISVRKGSEYFMSSAVQLETTQPNQSDWTLPLEQMEGFVSESANILLMRKLTAAGFSGTFDATLFSISGDRAAASYKVCEPATVLRGGQQLRVTKIRRRIVFESGVRVSAYAYLTDLGQLIKMWWSDSDHTALINPAAVLSAVRVLSPEESIPFSATLDTDGPMKYLFDNQVRKKLFQYKSFMADHPEAEGLLYDFINGILIYKPTDVMSYAIKYFRDII</sequence>
<dbReference type="EMBL" id="JBFDAA010000004">
    <property type="protein sequence ID" value="KAL1138223.1"/>
    <property type="molecule type" value="Genomic_DNA"/>
</dbReference>
<name>A0ABD0Z7K3_9HEMI</name>
<dbReference type="Pfam" id="PF21772">
    <property type="entry name" value="CATIP_N"/>
    <property type="match status" value="1"/>
</dbReference>
<organism evidence="2 3">
    <name type="scientific">Ranatra chinensis</name>
    <dbReference type="NCBI Taxonomy" id="642074"/>
    <lineage>
        <taxon>Eukaryota</taxon>
        <taxon>Metazoa</taxon>
        <taxon>Ecdysozoa</taxon>
        <taxon>Arthropoda</taxon>
        <taxon>Hexapoda</taxon>
        <taxon>Insecta</taxon>
        <taxon>Pterygota</taxon>
        <taxon>Neoptera</taxon>
        <taxon>Paraneoptera</taxon>
        <taxon>Hemiptera</taxon>
        <taxon>Heteroptera</taxon>
        <taxon>Panheteroptera</taxon>
        <taxon>Nepomorpha</taxon>
        <taxon>Nepidae</taxon>
        <taxon>Ranatrinae</taxon>
        <taxon>Ranatra</taxon>
    </lineage>
</organism>